<protein>
    <submittedName>
        <fullName evidence="1">Uncharacterized protein</fullName>
    </submittedName>
</protein>
<sequence length="704" mass="79222">MPLTVEMFLHVETILAGLPGCQLPVTTYANELVKVPEVDNVISSLSSQQWDDDEAACRGKILNVLHNVKNSTLWASWIWNANPQAPLGTFFGNRYHLGNYDQCLRPPWLSEHPELRSQYCLADVEMSKDPAKKNWDLPGPYEKAELYYVDSGTDFGRSFSYMAYGVCLPSGCQTKSVQKFVKALLSVQHLQAAWDADVKIHHCEEAGAPHVPRTGYYAYMYTFTALAFMAVASTYYISEYPVTANANTFVNHVAKSFCLRRNWDTVFKDDKDALTSMHGIRFLTAIIIIYIHTVAFVNGTSVTNALDFENIGQKFYSAFPVVHFDVFVDTFFAMAALLLGKSIATLDVSKPSVILKQIAKRYIRLLGPFAVTVFFMGFVLMEMDSGPIYLKTAKTEQEACEKTWWLALLMVGNYFHTDAMCHPATWYIPCDFHFYLITLVLLYVYRKDPKVGKIAAAVVVFLGFIGPGINAYIYNLPAVMTFNLGVEINIRNSNSFINGYIRTHNRMGPYVVGLIVGYMMSIYKPADYKKVWSKTTSFLGAGVGLLLMGVVLGTGVFCYTYRVMGPLAWLYLVFDRTTFAVAVLIVIVFCTYGDVPLINSFLSWAPFKPLSRLSYGVYVIHLVLLYRSKTSLRAPLRYHYFDVVVEAAGLAVTSLILSLTVWLLVEAPLINFTNKYLDTRSKEKVNGTQNGVEITNNTNKHKVN</sequence>
<evidence type="ECO:0000313" key="1">
    <source>
        <dbReference type="EMBL" id="KAI8423473.1"/>
    </source>
</evidence>
<gene>
    <name evidence="1" type="ORF">MSG28_012594</name>
</gene>
<dbReference type="Proteomes" id="UP001064048">
    <property type="component" value="Chromosome 22"/>
</dbReference>
<reference evidence="1 2" key="1">
    <citation type="journal article" date="2022" name="Genome Biol. Evol.">
        <title>The Spruce Budworm Genome: Reconstructing the Evolutionary History of Antifreeze Proteins.</title>
        <authorList>
            <person name="Beliveau C."/>
            <person name="Gagne P."/>
            <person name="Picq S."/>
            <person name="Vernygora O."/>
            <person name="Keeling C.I."/>
            <person name="Pinkney K."/>
            <person name="Doucet D."/>
            <person name="Wen F."/>
            <person name="Johnston J.S."/>
            <person name="Maaroufi H."/>
            <person name="Boyle B."/>
            <person name="Laroche J."/>
            <person name="Dewar K."/>
            <person name="Juretic N."/>
            <person name="Blackburn G."/>
            <person name="Nisole A."/>
            <person name="Brunet B."/>
            <person name="Brandao M."/>
            <person name="Lumley L."/>
            <person name="Duan J."/>
            <person name="Quan G."/>
            <person name="Lucarotti C.J."/>
            <person name="Roe A.D."/>
            <person name="Sperling F.A.H."/>
            <person name="Levesque R.C."/>
            <person name="Cusson M."/>
        </authorList>
    </citation>
    <scope>NUCLEOTIDE SEQUENCE [LARGE SCALE GENOMIC DNA]</scope>
    <source>
        <strain evidence="1">Glfc:IPQL:Cfum</strain>
    </source>
</reference>
<accession>A0ACC0JH40</accession>
<keyword evidence="2" id="KW-1185">Reference proteome</keyword>
<proteinExistence type="predicted"/>
<evidence type="ECO:0000313" key="2">
    <source>
        <dbReference type="Proteomes" id="UP001064048"/>
    </source>
</evidence>
<organism evidence="1 2">
    <name type="scientific">Choristoneura fumiferana</name>
    <name type="common">Spruce budworm moth</name>
    <name type="synonym">Archips fumiferana</name>
    <dbReference type="NCBI Taxonomy" id="7141"/>
    <lineage>
        <taxon>Eukaryota</taxon>
        <taxon>Metazoa</taxon>
        <taxon>Ecdysozoa</taxon>
        <taxon>Arthropoda</taxon>
        <taxon>Hexapoda</taxon>
        <taxon>Insecta</taxon>
        <taxon>Pterygota</taxon>
        <taxon>Neoptera</taxon>
        <taxon>Endopterygota</taxon>
        <taxon>Lepidoptera</taxon>
        <taxon>Glossata</taxon>
        <taxon>Ditrysia</taxon>
        <taxon>Tortricoidea</taxon>
        <taxon>Tortricidae</taxon>
        <taxon>Tortricinae</taxon>
        <taxon>Choristoneura</taxon>
    </lineage>
</organism>
<comment type="caution">
    <text evidence="1">The sequence shown here is derived from an EMBL/GenBank/DDBJ whole genome shotgun (WGS) entry which is preliminary data.</text>
</comment>
<dbReference type="EMBL" id="CM046122">
    <property type="protein sequence ID" value="KAI8423473.1"/>
    <property type="molecule type" value="Genomic_DNA"/>
</dbReference>
<name>A0ACC0JH40_CHOFU</name>